<proteinExistence type="predicted"/>
<keyword evidence="3" id="KW-1185">Reference proteome</keyword>
<evidence type="ECO:0000313" key="2">
    <source>
        <dbReference type="EMBL" id="AIT05873.1"/>
    </source>
</evidence>
<sequence length="228" mass="24186">MVGLSIASGAIAQKQTEADTGTNIPIPRRARLPETPGLSAADRGRIAMAEFARCTVDRQSGRVARLLTLPAEDVNTSALAPMADSECLASGMMRFKPMLLRGALFVELYRRRSEAGIRKVAWQLPAVPFDANTQATTADGDRNIQMGLLVLAQCVVEHDPVDAKAVVMARTASPAQNAAFAALAPNISQCLPSGQKLTLGKIILEGALGEVLYRGVVPPVRPASQESK</sequence>
<dbReference type="EMBL" id="CP009571">
    <property type="protein sequence ID" value="AIT05873.1"/>
    <property type="molecule type" value="Genomic_DNA"/>
</dbReference>
<dbReference type="AlphaFoldDB" id="A0A097EE64"/>
<evidence type="ECO:0000313" key="3">
    <source>
        <dbReference type="Proteomes" id="UP000033200"/>
    </source>
</evidence>
<dbReference type="HOGENOM" id="CLU_1214188_0_0_5"/>
<feature type="region of interest" description="Disordered" evidence="1">
    <location>
        <begin position="16"/>
        <end position="39"/>
    </location>
</feature>
<accession>A0A097EE64</accession>
<evidence type="ECO:0000256" key="1">
    <source>
        <dbReference type="SAM" id="MobiDB-lite"/>
    </source>
</evidence>
<protein>
    <submittedName>
        <fullName evidence="2">Uncharacterized protein</fullName>
    </submittedName>
</protein>
<dbReference type="eggNOG" id="ENOG5031C84">
    <property type="taxonomic scope" value="Bacteria"/>
</dbReference>
<organism evidence="2 3">
    <name type="scientific">Sphingomonas taxi</name>
    <dbReference type="NCBI Taxonomy" id="1549858"/>
    <lineage>
        <taxon>Bacteria</taxon>
        <taxon>Pseudomonadati</taxon>
        <taxon>Pseudomonadota</taxon>
        <taxon>Alphaproteobacteria</taxon>
        <taxon>Sphingomonadales</taxon>
        <taxon>Sphingomonadaceae</taxon>
        <taxon>Sphingomonas</taxon>
    </lineage>
</organism>
<reference evidence="2 3" key="1">
    <citation type="submission" date="2014-09" db="EMBL/GenBank/DDBJ databases">
        <title>Using Illumina technology Improving SMRT sequencing Genome Assembly by RASTools.</title>
        <authorList>
            <person name="Zhou Y."/>
            <person name="Ma T."/>
            <person name="Liu T."/>
        </authorList>
    </citation>
    <scope>NUCLEOTIDE SEQUENCE [LARGE SCALE GENOMIC DNA]</scope>
    <source>
        <strain evidence="2 3">ATCC 55669</strain>
    </source>
</reference>
<gene>
    <name evidence="2" type="ORF">MC45_05015</name>
</gene>
<dbReference type="KEGG" id="stax:MC45_05015"/>
<dbReference type="STRING" id="1549858.MC45_05015"/>
<name>A0A097EE64_9SPHN</name>
<dbReference type="Proteomes" id="UP000033200">
    <property type="component" value="Chromosome"/>
</dbReference>